<dbReference type="PATRIC" id="fig|129848.4.peg.1395"/>
<reference evidence="6 7" key="1">
    <citation type="submission" date="2016-08" db="EMBL/GenBank/DDBJ databases">
        <authorList>
            <person name="Seilhamer J.J."/>
        </authorList>
    </citation>
    <scope>NUCLEOTIDE SEQUENCE [LARGE SCALE GENOMIC DNA]</scope>
    <source>
        <strain evidence="6">Buetzberg</strain>
    </source>
</reference>
<dbReference type="SMART" id="SM00739">
    <property type="entry name" value="KOW"/>
    <property type="match status" value="1"/>
</dbReference>
<dbReference type="AlphaFoldDB" id="A0A1D3L2X9"/>
<name>A0A1D3L2X9_9EURY</name>
<dbReference type="SUPFAM" id="SSF50104">
    <property type="entry name" value="Translation proteins SH3-like domain"/>
    <property type="match status" value="1"/>
</dbReference>
<dbReference type="CDD" id="cd06089">
    <property type="entry name" value="KOW_RPL26"/>
    <property type="match status" value="1"/>
</dbReference>
<proteinExistence type="inferred from homology"/>
<evidence type="ECO:0000313" key="7">
    <source>
        <dbReference type="Proteomes" id="UP000094707"/>
    </source>
</evidence>
<keyword evidence="2 4" id="KW-0689">Ribosomal protein</keyword>
<dbReference type="GO" id="GO:0019843">
    <property type="term" value="F:rRNA binding"/>
    <property type="evidence" value="ECO:0007669"/>
    <property type="project" value="UniProtKB-UniRule"/>
</dbReference>
<gene>
    <name evidence="6" type="primary">rpl24p</name>
    <name evidence="4" type="synonym">rpl24</name>
    <name evidence="6" type="ORF">MCBB_1369</name>
</gene>
<evidence type="ECO:0000256" key="3">
    <source>
        <dbReference type="ARBA" id="ARBA00023274"/>
    </source>
</evidence>
<protein>
    <recommendedName>
        <fullName evidence="4">Large ribosomal subunit protein uL24</fullName>
    </recommendedName>
</protein>
<evidence type="ECO:0000256" key="1">
    <source>
        <dbReference type="ARBA" id="ARBA00010618"/>
    </source>
</evidence>
<dbReference type="InterPro" id="IPR005756">
    <property type="entry name" value="Ribosomal_uL24_euk/arc"/>
</dbReference>
<dbReference type="FunFam" id="2.30.30.30:FF:000009">
    <property type="entry name" value="60S ribosomal protein L26"/>
    <property type="match status" value="1"/>
</dbReference>
<dbReference type="GO" id="GO:0006412">
    <property type="term" value="P:translation"/>
    <property type="evidence" value="ECO:0007669"/>
    <property type="project" value="UniProtKB-UniRule"/>
</dbReference>
<dbReference type="InterPro" id="IPR041988">
    <property type="entry name" value="Ribosomal_uL24_KOW"/>
</dbReference>
<dbReference type="InterPro" id="IPR005824">
    <property type="entry name" value="KOW"/>
</dbReference>
<comment type="function">
    <text evidence="4">Located at the polypeptide exit tunnel on the outside of the subunit.</text>
</comment>
<dbReference type="Gene3D" id="2.30.30.30">
    <property type="match status" value="1"/>
</dbReference>
<dbReference type="Proteomes" id="UP000094707">
    <property type="component" value="Chromosome I"/>
</dbReference>
<dbReference type="GO" id="GO:0015934">
    <property type="term" value="C:large ribosomal subunit"/>
    <property type="evidence" value="ECO:0007669"/>
    <property type="project" value="UniProtKB-UniRule"/>
</dbReference>
<dbReference type="InterPro" id="IPR008991">
    <property type="entry name" value="Translation_prot_SH3-like_sf"/>
</dbReference>
<comment type="function">
    <text evidence="4">One of two assembly initiator proteins, it binds directly to the 5'-end of the 23S rRNA, where it nucleates assembly of the 50S subunit.</text>
</comment>
<feature type="domain" description="KOW" evidence="5">
    <location>
        <begin position="42"/>
        <end position="69"/>
    </location>
</feature>
<evidence type="ECO:0000259" key="5">
    <source>
        <dbReference type="SMART" id="SM00739"/>
    </source>
</evidence>
<dbReference type="PANTHER" id="PTHR11143">
    <property type="entry name" value="60S RIBOSOMAL PROTEIN L26 FAMILY MEMBER"/>
    <property type="match status" value="1"/>
</dbReference>
<dbReference type="NCBIfam" id="TIGR01080">
    <property type="entry name" value="rplX_A_E"/>
    <property type="match status" value="1"/>
</dbReference>
<keyword evidence="7" id="KW-1185">Reference proteome</keyword>
<dbReference type="GO" id="GO:0003735">
    <property type="term" value="F:structural constituent of ribosome"/>
    <property type="evidence" value="ECO:0007669"/>
    <property type="project" value="UniProtKB-UniRule"/>
</dbReference>
<dbReference type="Pfam" id="PF16906">
    <property type="entry name" value="Ribosomal_L26"/>
    <property type="match status" value="1"/>
</dbReference>
<dbReference type="HAMAP" id="MF_01326_A">
    <property type="entry name" value="Ribosomal_uL24_A"/>
    <property type="match status" value="1"/>
</dbReference>
<dbReference type="KEGG" id="mcub:MCBB_1369"/>
<dbReference type="RefSeq" id="WP_071907038.1">
    <property type="nucleotide sequence ID" value="NZ_LT607756.1"/>
</dbReference>
<evidence type="ECO:0000256" key="2">
    <source>
        <dbReference type="ARBA" id="ARBA00022980"/>
    </source>
</evidence>
<comment type="subunit">
    <text evidence="4">Part of the 50S ribosomal subunit.</text>
</comment>
<dbReference type="GeneID" id="30412212"/>
<dbReference type="InterPro" id="IPR014722">
    <property type="entry name" value="Rib_uL2_dom2"/>
</dbReference>
<keyword evidence="4" id="KW-0699">rRNA-binding</keyword>
<dbReference type="STRING" id="118062.MCBB_1369"/>
<keyword evidence="3 4" id="KW-0687">Ribonucleoprotein</keyword>
<accession>A0A1D3L2X9</accession>
<organism evidence="6 7">
    <name type="scientific">Methanobacterium congolense</name>
    <dbReference type="NCBI Taxonomy" id="118062"/>
    <lineage>
        <taxon>Archaea</taxon>
        <taxon>Methanobacteriati</taxon>
        <taxon>Methanobacteriota</taxon>
        <taxon>Methanomada group</taxon>
        <taxon>Methanobacteria</taxon>
        <taxon>Methanobacteriales</taxon>
        <taxon>Methanobacteriaceae</taxon>
        <taxon>Methanobacterium</taxon>
    </lineage>
</organism>
<evidence type="ECO:0000256" key="4">
    <source>
        <dbReference type="HAMAP-Rule" id="MF_01326"/>
    </source>
</evidence>
<comment type="similarity">
    <text evidence="1 4">Belongs to the universal ribosomal protein uL24 family.</text>
</comment>
<evidence type="ECO:0000313" key="6">
    <source>
        <dbReference type="EMBL" id="SCG85926.1"/>
    </source>
</evidence>
<sequence length="117" mass="13685">MSKQPRKQRKLIYKAPLHIRHKLMSVNLSPELREQYGRRSIPIRTGDSVKVVRGDFRDHEGKVEKVDLKNYRVMIEGASVQKPDGNKVYHTIHPSNMVIIELDLDDDERNQIIERKG</sequence>
<dbReference type="Pfam" id="PF00467">
    <property type="entry name" value="KOW"/>
    <property type="match status" value="1"/>
</dbReference>
<keyword evidence="4" id="KW-0694">RNA-binding</keyword>
<dbReference type="OrthoDB" id="10899at2157"/>
<dbReference type="EMBL" id="LT607756">
    <property type="protein sequence ID" value="SCG85926.1"/>
    <property type="molecule type" value="Genomic_DNA"/>
</dbReference>